<keyword evidence="1" id="KW-0812">Transmembrane</keyword>
<evidence type="ECO:0000313" key="3">
    <source>
        <dbReference type="Proteomes" id="UP000297853"/>
    </source>
</evidence>
<proteinExistence type="predicted"/>
<gene>
    <name evidence="2" type="ORF">E3T28_13220</name>
</gene>
<dbReference type="EMBL" id="SOGQ01000076">
    <property type="protein sequence ID" value="TFC95621.1"/>
    <property type="molecule type" value="Genomic_DNA"/>
</dbReference>
<evidence type="ECO:0000256" key="1">
    <source>
        <dbReference type="SAM" id="Phobius"/>
    </source>
</evidence>
<keyword evidence="1" id="KW-0472">Membrane</keyword>
<sequence length="310" mass="32832">MSTEPTQSLRDQELRRMLVATSSAEPVRPRRRSAVMASIAAFVMAGALTGGAVSAVALSADDRPATVSIDEMKDLVVYDDAQLYGTPFVLSGQGTTTIQLGDAPEGAKQIAVAFHCDDAGTFRVLVDGELQGESKCSEEDTAYTNGGGYYSVTGDGDHTMTIATARSNRFVVWTSWANRAAAPEPSAAQNAALSDGVVTETEYRDGFARYDGCMINAGSPLVGVDQSGTLIKYSNTGDSVTSGVEGRCYALEFTLLDSAWQIQNEDTSETANRIGACLTARGITPEPTMEGRKRQLDAIPLTIDQCLTGP</sequence>
<keyword evidence="3" id="KW-1185">Reference proteome</keyword>
<dbReference type="RefSeq" id="WP_134432109.1">
    <property type="nucleotide sequence ID" value="NZ_SOGQ01000076.1"/>
</dbReference>
<reference evidence="2 3" key="1">
    <citation type="submission" date="2019-03" db="EMBL/GenBank/DDBJ databases">
        <title>Genomics of glacier-inhabiting Cryobacterium strains.</title>
        <authorList>
            <person name="Liu Q."/>
            <person name="Xin Y.-H."/>
        </authorList>
    </citation>
    <scope>NUCLEOTIDE SEQUENCE [LARGE SCALE GENOMIC DNA]</scope>
    <source>
        <strain evidence="2 3">TMT1-23-1</strain>
    </source>
</reference>
<dbReference type="Proteomes" id="UP000297853">
    <property type="component" value="Unassembled WGS sequence"/>
</dbReference>
<protein>
    <submittedName>
        <fullName evidence="2">Uncharacterized protein</fullName>
    </submittedName>
</protein>
<name>A0ABY2IWK7_9MICO</name>
<keyword evidence="1" id="KW-1133">Transmembrane helix</keyword>
<accession>A0ABY2IWK7</accession>
<organism evidence="2 3">
    <name type="scientific">Cryobacterium sinapicolor</name>
    <dbReference type="NCBI Taxonomy" id="1259236"/>
    <lineage>
        <taxon>Bacteria</taxon>
        <taxon>Bacillati</taxon>
        <taxon>Actinomycetota</taxon>
        <taxon>Actinomycetes</taxon>
        <taxon>Micrococcales</taxon>
        <taxon>Microbacteriaceae</taxon>
        <taxon>Cryobacterium</taxon>
    </lineage>
</organism>
<comment type="caution">
    <text evidence="2">The sequence shown here is derived from an EMBL/GenBank/DDBJ whole genome shotgun (WGS) entry which is preliminary data.</text>
</comment>
<evidence type="ECO:0000313" key="2">
    <source>
        <dbReference type="EMBL" id="TFC95621.1"/>
    </source>
</evidence>
<feature type="transmembrane region" description="Helical" evidence="1">
    <location>
        <begin position="34"/>
        <end position="58"/>
    </location>
</feature>